<evidence type="ECO:0000256" key="1">
    <source>
        <dbReference type="SAM" id="MobiDB-lite"/>
    </source>
</evidence>
<dbReference type="InterPro" id="IPR029063">
    <property type="entry name" value="SAM-dependent_MTases_sf"/>
</dbReference>
<comment type="caution">
    <text evidence="3">The sequence shown here is derived from an EMBL/GenBank/DDBJ whole genome shotgun (WGS) entry which is preliminary data.</text>
</comment>
<feature type="compositionally biased region" description="Basic and acidic residues" evidence="1">
    <location>
        <begin position="198"/>
        <end position="208"/>
    </location>
</feature>
<organism evidence="3 4">
    <name type="scientific">Haloferax profundi</name>
    <dbReference type="NCBI Taxonomy" id="1544718"/>
    <lineage>
        <taxon>Archaea</taxon>
        <taxon>Methanobacteriati</taxon>
        <taxon>Methanobacteriota</taxon>
        <taxon>Stenosarchaea group</taxon>
        <taxon>Halobacteria</taxon>
        <taxon>Halobacteriales</taxon>
        <taxon>Haloferacaceae</taxon>
        <taxon>Haloferax</taxon>
    </lineage>
</organism>
<sequence length="208" mass="23193">MDKWDERFSEGTYPTDPEPSPVLRAYVDTFPDGRALDVAAGTGRNAIFLAQHGYDVDALDQSAAGLEIVDERAAAADISNRVQTVQADATEYEYPVGAYDVVTLSFFRTLDRLGDIKAALKPGGILFYQHHLQSSSPATVGPSTDRYRFQSNELLRACLDMTVLYYEESTEERDDRTSATATIVARNSHGPTQSYPSRHWDRLPKEHE</sequence>
<proteinExistence type="predicted"/>
<dbReference type="Gene3D" id="3.40.50.150">
    <property type="entry name" value="Vaccinia Virus protein VP39"/>
    <property type="match status" value="1"/>
</dbReference>
<evidence type="ECO:0000259" key="2">
    <source>
        <dbReference type="Pfam" id="PF13649"/>
    </source>
</evidence>
<protein>
    <submittedName>
        <fullName evidence="3">Tellurium resistance protein</fullName>
    </submittedName>
</protein>
<evidence type="ECO:0000313" key="4">
    <source>
        <dbReference type="Proteomes" id="UP000053157"/>
    </source>
</evidence>
<dbReference type="AlphaFoldDB" id="A0A0W1SLA8"/>
<feature type="region of interest" description="Disordered" evidence="1">
    <location>
        <begin position="169"/>
        <end position="208"/>
    </location>
</feature>
<keyword evidence="4" id="KW-1185">Reference proteome</keyword>
<name>A0A0W1SLA8_9EURY</name>
<reference evidence="3 4" key="1">
    <citation type="submission" date="2015-12" db="EMBL/GenBank/DDBJ databases">
        <title>Haloferax profundi sp. nov. isolated from the Discovery deep brine-seawater interface in the Red Sea.</title>
        <authorList>
            <person name="Zhang G."/>
            <person name="Stingl U."/>
            <person name="Rashid M."/>
        </authorList>
    </citation>
    <scope>NUCLEOTIDE SEQUENCE [LARGE SCALE GENOMIC DNA]</scope>
    <source>
        <strain evidence="3 4">SB29</strain>
    </source>
</reference>
<dbReference type="InterPro" id="IPR041698">
    <property type="entry name" value="Methyltransf_25"/>
</dbReference>
<dbReference type="OrthoDB" id="147504at2157"/>
<dbReference type="SUPFAM" id="SSF53335">
    <property type="entry name" value="S-adenosyl-L-methionine-dependent methyltransferases"/>
    <property type="match status" value="1"/>
</dbReference>
<dbReference type="EMBL" id="LOPV01000204">
    <property type="protein sequence ID" value="KTG26935.1"/>
    <property type="molecule type" value="Genomic_DNA"/>
</dbReference>
<evidence type="ECO:0000313" key="3">
    <source>
        <dbReference type="EMBL" id="KTG26935.1"/>
    </source>
</evidence>
<dbReference type="RefSeq" id="WP_058572385.1">
    <property type="nucleotide sequence ID" value="NZ_LOPV01000204.1"/>
</dbReference>
<dbReference type="Proteomes" id="UP000053157">
    <property type="component" value="Unassembled WGS sequence"/>
</dbReference>
<dbReference type="CDD" id="cd02440">
    <property type="entry name" value="AdoMet_MTases"/>
    <property type="match status" value="1"/>
</dbReference>
<dbReference type="Pfam" id="PF13649">
    <property type="entry name" value="Methyltransf_25"/>
    <property type="match status" value="1"/>
</dbReference>
<gene>
    <name evidence="3" type="ORF">AUR66_15435</name>
</gene>
<feature type="domain" description="Methyltransferase" evidence="2">
    <location>
        <begin position="36"/>
        <end position="124"/>
    </location>
</feature>
<accession>A0A0W1SLA8</accession>